<organism evidence="1 2">
    <name type="scientific">Macrococcoides caseolyticum</name>
    <dbReference type="NCBI Taxonomy" id="69966"/>
    <lineage>
        <taxon>Bacteria</taxon>
        <taxon>Bacillati</taxon>
        <taxon>Bacillota</taxon>
        <taxon>Bacilli</taxon>
        <taxon>Bacillales</taxon>
        <taxon>Staphylococcaceae</taxon>
        <taxon>Macrococcoides</taxon>
    </lineage>
</organism>
<accession>A0ACC9MVA6</accession>
<proteinExistence type="predicted"/>
<sequence>MTYSTVDIYKLAELTGLSRSTLLNKYTCKPEFIDITLREGTRVLYLYPECMEVYRKILKERQS</sequence>
<reference evidence="1" key="1">
    <citation type="submission" date="2017-12" db="EMBL/GenBank/DDBJ databases">
        <title>Genomics of Macrococcus caseolyticus.</title>
        <authorList>
            <person name="MacFadyen A.C."/>
            <person name="Paterson G.K."/>
        </authorList>
    </citation>
    <scope>NUCLEOTIDE SEQUENCE</scope>
    <source>
        <strain evidence="1">5459_5_49</strain>
    </source>
</reference>
<name>A0ACC9MVA6_9STAP</name>
<comment type="caution">
    <text evidence="1">The sequence shown here is derived from an EMBL/GenBank/DDBJ whole genome shotgun (WGS) entry which is preliminary data.</text>
</comment>
<evidence type="ECO:0000313" key="2">
    <source>
        <dbReference type="Proteomes" id="UP000233606"/>
    </source>
</evidence>
<protein>
    <submittedName>
        <fullName evidence="1">Uncharacterized protein</fullName>
    </submittedName>
</protein>
<keyword evidence="2" id="KW-1185">Reference proteome</keyword>
<dbReference type="Proteomes" id="UP000233606">
    <property type="component" value="Unassembled WGS sequence"/>
</dbReference>
<dbReference type="EMBL" id="PIWU01000001">
    <property type="protein sequence ID" value="PKE57731.1"/>
    <property type="molecule type" value="Genomic_DNA"/>
</dbReference>
<evidence type="ECO:0000313" key="1">
    <source>
        <dbReference type="EMBL" id="PKE57731.1"/>
    </source>
</evidence>
<gene>
    <name evidence="1" type="ORF">CW682_00195</name>
</gene>